<dbReference type="Gene3D" id="3.40.366.10">
    <property type="entry name" value="Malonyl-Coenzyme A Acyl Carrier Protein, domain 2"/>
    <property type="match status" value="2"/>
</dbReference>
<keyword evidence="2" id="KW-0597">Phosphoprotein</keyword>
<dbReference type="SMART" id="SM00827">
    <property type="entry name" value="PKS_AT"/>
    <property type="match status" value="1"/>
</dbReference>
<feature type="signal peptide" evidence="3">
    <location>
        <begin position="1"/>
        <end position="23"/>
    </location>
</feature>
<dbReference type="GO" id="GO:0044550">
    <property type="term" value="P:secondary metabolite biosynthetic process"/>
    <property type="evidence" value="ECO:0007669"/>
    <property type="project" value="TreeGrafter"/>
</dbReference>
<dbReference type="AlphaFoldDB" id="A0A4Q4T3G6"/>
<dbReference type="InterPro" id="IPR014043">
    <property type="entry name" value="Acyl_transferase_dom"/>
</dbReference>
<evidence type="ECO:0000259" key="4">
    <source>
        <dbReference type="SMART" id="SM00827"/>
    </source>
</evidence>
<reference evidence="5 6" key="1">
    <citation type="submission" date="2018-06" db="EMBL/GenBank/DDBJ databases">
        <title>Complete Genomes of Monosporascus.</title>
        <authorList>
            <person name="Robinson A.J."/>
            <person name="Natvig D.O."/>
        </authorList>
    </citation>
    <scope>NUCLEOTIDE SEQUENCE [LARGE SCALE GENOMIC DNA]</scope>
    <source>
        <strain evidence="5 6">CBS 110550</strain>
    </source>
</reference>
<keyword evidence="3" id="KW-0732">Signal</keyword>
<organism evidence="5 6">
    <name type="scientific">Monosporascus ibericus</name>
    <dbReference type="NCBI Taxonomy" id="155417"/>
    <lineage>
        <taxon>Eukaryota</taxon>
        <taxon>Fungi</taxon>
        <taxon>Dikarya</taxon>
        <taxon>Ascomycota</taxon>
        <taxon>Pezizomycotina</taxon>
        <taxon>Sordariomycetes</taxon>
        <taxon>Xylariomycetidae</taxon>
        <taxon>Xylariales</taxon>
        <taxon>Xylariales incertae sedis</taxon>
        <taxon>Monosporascus</taxon>
    </lineage>
</organism>
<evidence type="ECO:0000256" key="2">
    <source>
        <dbReference type="ARBA" id="ARBA00022553"/>
    </source>
</evidence>
<evidence type="ECO:0000256" key="3">
    <source>
        <dbReference type="SAM" id="SignalP"/>
    </source>
</evidence>
<comment type="caution">
    <text evidence="5">The sequence shown here is derived from an EMBL/GenBank/DDBJ whole genome shotgun (WGS) entry which is preliminary data.</text>
</comment>
<gene>
    <name evidence="5" type="ORF">DL764_007053</name>
</gene>
<dbReference type="GO" id="GO:0004312">
    <property type="term" value="F:fatty acid synthase activity"/>
    <property type="evidence" value="ECO:0007669"/>
    <property type="project" value="TreeGrafter"/>
</dbReference>
<feature type="chain" id="PRO_5020703030" description="Malonyl-CoA:ACP transacylase (MAT) domain-containing protein" evidence="3">
    <location>
        <begin position="24"/>
        <end position="483"/>
    </location>
</feature>
<dbReference type="PANTHER" id="PTHR43775:SF29">
    <property type="entry name" value="ASPERFURANONE POLYKETIDE SYNTHASE AFOG-RELATED"/>
    <property type="match status" value="1"/>
</dbReference>
<feature type="domain" description="Malonyl-CoA:ACP transacylase (MAT)" evidence="4">
    <location>
        <begin position="104"/>
        <end position="294"/>
    </location>
</feature>
<name>A0A4Q4T3G6_9PEZI</name>
<dbReference type="STRING" id="155417.A0A4Q4T3G6"/>
<evidence type="ECO:0000313" key="5">
    <source>
        <dbReference type="EMBL" id="RYO98546.1"/>
    </source>
</evidence>
<protein>
    <recommendedName>
        <fullName evidence="4">Malonyl-CoA:ACP transacylase (MAT) domain-containing protein</fullName>
    </recommendedName>
</protein>
<keyword evidence="1" id="KW-0596">Phosphopantetheine</keyword>
<evidence type="ECO:0000313" key="6">
    <source>
        <dbReference type="Proteomes" id="UP000293360"/>
    </source>
</evidence>
<dbReference type="PANTHER" id="PTHR43775">
    <property type="entry name" value="FATTY ACID SYNTHASE"/>
    <property type="match status" value="1"/>
</dbReference>
<dbReference type="InterPro" id="IPR050091">
    <property type="entry name" value="PKS_NRPS_Biosynth_Enz"/>
</dbReference>
<dbReference type="Proteomes" id="UP000293360">
    <property type="component" value="Unassembled WGS sequence"/>
</dbReference>
<dbReference type="InterPro" id="IPR001227">
    <property type="entry name" value="Ac_transferase_dom_sf"/>
</dbReference>
<dbReference type="SUPFAM" id="SSF52151">
    <property type="entry name" value="FabD/lysophospholipase-like"/>
    <property type="match status" value="1"/>
</dbReference>
<dbReference type="EMBL" id="QJNU01000455">
    <property type="protein sequence ID" value="RYO98546.1"/>
    <property type="molecule type" value="Genomic_DNA"/>
</dbReference>
<accession>A0A4Q4T3G6</accession>
<proteinExistence type="predicted"/>
<evidence type="ECO:0000256" key="1">
    <source>
        <dbReference type="ARBA" id="ARBA00022450"/>
    </source>
</evidence>
<dbReference type="GO" id="GO:0006633">
    <property type="term" value="P:fatty acid biosynthetic process"/>
    <property type="evidence" value="ECO:0007669"/>
    <property type="project" value="TreeGrafter"/>
</dbReference>
<keyword evidence="6" id="KW-1185">Reference proteome</keyword>
<sequence>MAALTIIRTTCAVLTLLFNVANGSELLERLRPGFDAVHVVFSTRRSNAKNNLADYSGRCNDAKLIDLAYTLGLRLTKFAQRILAAVHKESLESDIKIGTNDVISFSGQAVIPAFAFTETLMTDPEATSLINEPDYSQPVCTAVQIALVELLDSWGVKQAATIGYSSGVVGCHNPPSSATLSGDSKVIEELKKILDGKNIFARVLKTGGKAYQSHHMKAAAARYEAYLHSIPNTSASNTVKIPMVSTFRSEHIIDQGKSIPNSYWVNNLVSPDLFQEGVQHLLIPRDQNGFLRKIRDIRGIGILMAVKIEPLMLYHLSISEVFMVLAKMSKHLTSKPAIALRMENVFGALRILEAGEKVRLPGKFCISPKPLPGPTVSHTKGIWFHHSSAPRKHVGGSSLKAISERFTEYLVAEIACTKMAASFNNEWVELSDLYKFWKDVVSMAALNALYGAVSVEAESNSIEKWHRFLLERTNVMDIEPDGD</sequence>
<dbReference type="InterPro" id="IPR016035">
    <property type="entry name" value="Acyl_Trfase/lysoPLipase"/>
</dbReference>
<dbReference type="OrthoDB" id="3366823at2759"/>